<proteinExistence type="predicted"/>
<reference evidence="12" key="1">
    <citation type="submission" date="2025-08" db="UniProtKB">
        <authorList>
            <consortium name="RefSeq"/>
        </authorList>
    </citation>
    <scope>IDENTIFICATION</scope>
    <source>
        <tissue evidence="12">Seedling</tissue>
    </source>
</reference>
<dbReference type="PANTHER" id="PTHR48061">
    <property type="entry name" value="LEUCINE-RICH REPEAT RECEPTOR PROTEIN KINASE EMS1-LIKE-RELATED"/>
    <property type="match status" value="1"/>
</dbReference>
<organism evidence="11 12">
    <name type="scientific">Ziziphus jujuba</name>
    <name type="common">Chinese jujube</name>
    <name type="synonym">Ziziphus sativa</name>
    <dbReference type="NCBI Taxonomy" id="326968"/>
    <lineage>
        <taxon>Eukaryota</taxon>
        <taxon>Viridiplantae</taxon>
        <taxon>Streptophyta</taxon>
        <taxon>Embryophyta</taxon>
        <taxon>Tracheophyta</taxon>
        <taxon>Spermatophyta</taxon>
        <taxon>Magnoliopsida</taxon>
        <taxon>eudicotyledons</taxon>
        <taxon>Gunneridae</taxon>
        <taxon>Pentapetalae</taxon>
        <taxon>rosids</taxon>
        <taxon>fabids</taxon>
        <taxon>Rosales</taxon>
        <taxon>Rhamnaceae</taxon>
        <taxon>Paliureae</taxon>
        <taxon>Ziziphus</taxon>
    </lineage>
</organism>
<dbReference type="InterPro" id="IPR032675">
    <property type="entry name" value="LRR_dom_sf"/>
</dbReference>
<feature type="domain" description="Leucine-rich repeat-containing N-terminal plant-type" evidence="10">
    <location>
        <begin position="15"/>
        <end position="35"/>
    </location>
</feature>
<dbReference type="Gene3D" id="3.80.10.10">
    <property type="entry name" value="Ribonuclease Inhibitor"/>
    <property type="match status" value="2"/>
</dbReference>
<keyword evidence="11" id="KW-1185">Reference proteome</keyword>
<keyword evidence="3" id="KW-0812">Transmembrane</keyword>
<dbReference type="Pfam" id="PF00560">
    <property type="entry name" value="LRR_1"/>
    <property type="match status" value="1"/>
</dbReference>
<evidence type="ECO:0000256" key="1">
    <source>
        <dbReference type="ARBA" id="ARBA00004479"/>
    </source>
</evidence>
<keyword evidence="2" id="KW-0433">Leucine-rich repeat</keyword>
<evidence type="ECO:0000256" key="7">
    <source>
        <dbReference type="ARBA" id="ARBA00023136"/>
    </source>
</evidence>
<accession>A0ABM3ZRX4</accession>
<evidence type="ECO:0000256" key="5">
    <source>
        <dbReference type="ARBA" id="ARBA00022737"/>
    </source>
</evidence>
<dbReference type="RefSeq" id="XP_060667241.1">
    <property type="nucleotide sequence ID" value="XM_060811258.1"/>
</dbReference>
<dbReference type="InterPro" id="IPR013210">
    <property type="entry name" value="LRR_N_plant-typ"/>
</dbReference>
<dbReference type="InterPro" id="IPR046956">
    <property type="entry name" value="RLP23-like"/>
</dbReference>
<keyword evidence="5" id="KW-0677">Repeat</keyword>
<keyword evidence="4" id="KW-0732">Signal</keyword>
<dbReference type="GeneID" id="132799436"/>
<evidence type="ECO:0000256" key="6">
    <source>
        <dbReference type="ARBA" id="ARBA00022989"/>
    </source>
</evidence>
<evidence type="ECO:0000259" key="10">
    <source>
        <dbReference type="Pfam" id="PF08263"/>
    </source>
</evidence>
<comment type="subcellular location">
    <subcellularLocation>
        <location evidence="1">Membrane</location>
        <topology evidence="1">Single-pass type I membrane protein</topology>
    </subcellularLocation>
</comment>
<evidence type="ECO:0000256" key="2">
    <source>
        <dbReference type="ARBA" id="ARBA00022614"/>
    </source>
</evidence>
<protein>
    <submittedName>
        <fullName evidence="12">Receptor-like protein 35</fullName>
    </submittedName>
</protein>
<name>A0ABM3ZRX4_ZIZJJ</name>
<evidence type="ECO:0000256" key="3">
    <source>
        <dbReference type="ARBA" id="ARBA00022692"/>
    </source>
</evidence>
<evidence type="ECO:0000256" key="9">
    <source>
        <dbReference type="ARBA" id="ARBA00023180"/>
    </source>
</evidence>
<keyword evidence="7" id="KW-0472">Membrane</keyword>
<evidence type="ECO:0000313" key="11">
    <source>
        <dbReference type="Proteomes" id="UP001652623"/>
    </source>
</evidence>
<evidence type="ECO:0000256" key="4">
    <source>
        <dbReference type="ARBA" id="ARBA00022729"/>
    </source>
</evidence>
<dbReference type="PANTHER" id="PTHR48061:SF29">
    <property type="entry name" value="RECEPTOR-LIKE KINASE FAMILY PROTEIN, PUTATIVE-RELATED"/>
    <property type="match status" value="1"/>
</dbReference>
<dbReference type="InterPro" id="IPR001611">
    <property type="entry name" value="Leu-rich_rpt"/>
</dbReference>
<dbReference type="SUPFAM" id="SSF52058">
    <property type="entry name" value="L domain-like"/>
    <property type="match status" value="1"/>
</dbReference>
<evidence type="ECO:0000313" key="12">
    <source>
        <dbReference type="RefSeq" id="XP_060667241.1"/>
    </source>
</evidence>
<dbReference type="Pfam" id="PF08263">
    <property type="entry name" value="LRRNT_2"/>
    <property type="match status" value="1"/>
</dbReference>
<gene>
    <name evidence="12" type="primary">LOC132799436</name>
</gene>
<evidence type="ECO:0000256" key="8">
    <source>
        <dbReference type="ARBA" id="ARBA00023170"/>
    </source>
</evidence>
<sequence length="226" mass="24566">MDKNASLLPFAYPKVASWTGEKNHDCCFWDGVKCDKESGLVIALHLNSSCLYGSINSTSTLFQLSQLRILDLTDNDFNHSQVPSTLGNLSQLKYLNLEWSGFAGSIPSSIGFEQPPAALPLFRLKILFLDNNMLQGSLPFLPPSILNYDLPNNKLSGEVSPLFCNLSSIQYNSLGHNKLSGMLPACLKNLSNSLLALSLVNNSFYGSTPEICINGSQLIVESASSA</sequence>
<dbReference type="Proteomes" id="UP001652623">
    <property type="component" value="Chromosome 9"/>
</dbReference>
<keyword evidence="9" id="KW-0325">Glycoprotein</keyword>
<keyword evidence="6" id="KW-1133">Transmembrane helix</keyword>
<keyword evidence="8" id="KW-0675">Receptor</keyword>